<dbReference type="AlphaFoldDB" id="A0A4Y8SAZ8"/>
<dbReference type="OrthoDB" id="665834at2"/>
<protein>
    <submittedName>
        <fullName evidence="2">YHYH protein</fullName>
    </submittedName>
</protein>
<feature type="domain" description="YHYH" evidence="1">
    <location>
        <begin position="206"/>
        <end position="239"/>
    </location>
</feature>
<organism evidence="2 3">
    <name type="scientific">Mucilaginibacter psychrotolerans</name>
    <dbReference type="NCBI Taxonomy" id="1524096"/>
    <lineage>
        <taxon>Bacteria</taxon>
        <taxon>Pseudomonadati</taxon>
        <taxon>Bacteroidota</taxon>
        <taxon>Sphingobacteriia</taxon>
        <taxon>Sphingobacteriales</taxon>
        <taxon>Sphingobacteriaceae</taxon>
        <taxon>Mucilaginibacter</taxon>
    </lineage>
</organism>
<feature type="domain" description="YHYH" evidence="1">
    <location>
        <begin position="105"/>
        <end position="199"/>
    </location>
</feature>
<accession>A0A4Y8SAZ8</accession>
<evidence type="ECO:0000313" key="3">
    <source>
        <dbReference type="Proteomes" id="UP000297540"/>
    </source>
</evidence>
<comment type="caution">
    <text evidence="2">The sequence shown here is derived from an EMBL/GenBank/DDBJ whole genome shotgun (WGS) entry which is preliminary data.</text>
</comment>
<name>A0A4Y8SAZ8_9SPHI</name>
<reference evidence="2 3" key="1">
    <citation type="journal article" date="2017" name="Int. J. Syst. Evol. Microbiol.">
        <title>Mucilaginibacterpsychrotolerans sp. nov., isolated from peatlands.</title>
        <authorList>
            <person name="Deng Y."/>
            <person name="Shen L."/>
            <person name="Xu B."/>
            <person name="Liu Y."/>
            <person name="Gu Z."/>
            <person name="Liu H."/>
            <person name="Zhou Y."/>
        </authorList>
    </citation>
    <scope>NUCLEOTIDE SEQUENCE [LARGE SCALE GENOMIC DNA]</scope>
    <source>
        <strain evidence="2 3">NH7-4</strain>
    </source>
</reference>
<evidence type="ECO:0000313" key="2">
    <source>
        <dbReference type="EMBL" id="TFF35747.1"/>
    </source>
</evidence>
<dbReference type="PANTHER" id="PTHR30289:SF8">
    <property type="entry name" value="YHYH DOMAIN-CONTAINING PROTEIN"/>
    <property type="match status" value="1"/>
</dbReference>
<gene>
    <name evidence="2" type="ORF">E2R66_17655</name>
</gene>
<keyword evidence="3" id="KW-1185">Reference proteome</keyword>
<proteinExistence type="predicted"/>
<dbReference type="PANTHER" id="PTHR30289">
    <property type="entry name" value="UNCHARACTERIZED PROTEIN YBCL-RELATED"/>
    <property type="match status" value="1"/>
</dbReference>
<sequence>MKPRNLAVTIFVATSVLIYCCACKKDSNSTTATSETVPDIYKKIYGASSITSDGTYLTIKTTNLPDHKSAYWTTSNALYEAFTGTTYTGVTFSKNPNTIQSQSLTFKIPLNPKVAASHQSTPMGPIGIALNGVTFFNQYAAMQAPLTNEIQGLDQYWGHPQQSGQYHYHVEPKFLTQTKLSKSALLGFLLDGFPVYGPEENGKTLTSADLDTYHGHTAATADYPGGIYHYHFTLDAPYLNGAGFYGTAGTISQ</sequence>
<dbReference type="EMBL" id="SOZE01000019">
    <property type="protein sequence ID" value="TFF35747.1"/>
    <property type="molecule type" value="Genomic_DNA"/>
</dbReference>
<dbReference type="InterPro" id="IPR025924">
    <property type="entry name" value="YHYH_dom"/>
</dbReference>
<dbReference type="RefSeq" id="WP_133232943.1">
    <property type="nucleotide sequence ID" value="NZ_SOZE01000019.1"/>
</dbReference>
<dbReference type="Proteomes" id="UP000297540">
    <property type="component" value="Unassembled WGS sequence"/>
</dbReference>
<evidence type="ECO:0000259" key="1">
    <source>
        <dbReference type="Pfam" id="PF14240"/>
    </source>
</evidence>
<dbReference type="Pfam" id="PF14240">
    <property type="entry name" value="YHYH"/>
    <property type="match status" value="2"/>
</dbReference>